<sequence length="221" mass="23098">MNVFTLASKGVSVASGESTPHTPHARVDSPAGSKAGNDDAATSKRCAVGAAGPERTEGAGLRRSGSLDSMQALVSTLKRTFSPSSSSPPQIRTPQRQGPRADASDSTERQGALSEEEERDLMLRLQKIEGNLRRPSDAAADGTLQGSWDQSQLSPRPHEPPSGFRAWYLLGLGNDKKAKSSARRGSAPQMGESGSLQASHKVPPSLMVEGIGGNNLEGKGA</sequence>
<evidence type="ECO:0000313" key="2">
    <source>
        <dbReference type="EMBL" id="CAD8986330.1"/>
    </source>
</evidence>
<feature type="compositionally biased region" description="Polar residues" evidence="1">
    <location>
        <begin position="66"/>
        <end position="96"/>
    </location>
</feature>
<protein>
    <submittedName>
        <fullName evidence="2">Uncharacterized protein</fullName>
    </submittedName>
</protein>
<accession>A0A7S1MYD5</accession>
<organism evidence="2">
    <name type="scientific">Hemiselmis andersenii</name>
    <name type="common">Cryptophyte alga</name>
    <dbReference type="NCBI Taxonomy" id="464988"/>
    <lineage>
        <taxon>Eukaryota</taxon>
        <taxon>Cryptophyceae</taxon>
        <taxon>Cryptomonadales</taxon>
        <taxon>Hemiselmidaceae</taxon>
        <taxon>Hemiselmis</taxon>
    </lineage>
</organism>
<proteinExistence type="predicted"/>
<name>A0A7S1MYD5_HEMAN</name>
<reference evidence="2" key="1">
    <citation type="submission" date="2021-01" db="EMBL/GenBank/DDBJ databases">
        <authorList>
            <person name="Corre E."/>
            <person name="Pelletier E."/>
            <person name="Niang G."/>
            <person name="Scheremetjew M."/>
            <person name="Finn R."/>
            <person name="Kale V."/>
            <person name="Holt S."/>
            <person name="Cochrane G."/>
            <person name="Meng A."/>
            <person name="Brown T."/>
            <person name="Cohen L."/>
        </authorList>
    </citation>
    <scope>NUCLEOTIDE SEQUENCE</scope>
    <source>
        <strain evidence="2">CCMP644</strain>
    </source>
</reference>
<feature type="region of interest" description="Disordered" evidence="1">
    <location>
        <begin position="1"/>
        <end position="221"/>
    </location>
</feature>
<feature type="compositionally biased region" description="Basic and acidic residues" evidence="1">
    <location>
        <begin position="120"/>
        <end position="136"/>
    </location>
</feature>
<evidence type="ECO:0000256" key="1">
    <source>
        <dbReference type="SAM" id="MobiDB-lite"/>
    </source>
</evidence>
<feature type="compositionally biased region" description="Polar residues" evidence="1">
    <location>
        <begin position="144"/>
        <end position="154"/>
    </location>
</feature>
<feature type="compositionally biased region" description="Gly residues" evidence="1">
    <location>
        <begin position="210"/>
        <end position="221"/>
    </location>
</feature>
<dbReference type="EMBL" id="HBFX01061882">
    <property type="protein sequence ID" value="CAD8986330.1"/>
    <property type="molecule type" value="Transcribed_RNA"/>
</dbReference>
<gene>
    <name evidence="2" type="ORF">HAND00432_LOCUS37343</name>
</gene>
<dbReference type="AlphaFoldDB" id="A0A7S1MYD5"/>